<dbReference type="Gene3D" id="3.90.550.10">
    <property type="entry name" value="Spore Coat Polysaccharide Biosynthesis Protein SpsA, Chain A"/>
    <property type="match status" value="1"/>
</dbReference>
<reference evidence="2" key="1">
    <citation type="submission" date="2019-09" db="EMBL/GenBank/DDBJ databases">
        <title>Mumia zhuanghuii sp. nov. isolated from the intestinal contents of plateau pika (Ochotona curzoniae) in the Qinghai-Tibet plateau of China.</title>
        <authorList>
            <person name="Tian Z."/>
        </authorList>
    </citation>
    <scope>NUCLEOTIDE SEQUENCE [LARGE SCALE GENOMIC DNA]</scope>
    <source>
        <strain evidence="2">L-033</strain>
    </source>
</reference>
<dbReference type="EMBL" id="VYUY01000005">
    <property type="protein sequence ID" value="KAA9135480.1"/>
    <property type="molecule type" value="Genomic_DNA"/>
</dbReference>
<protein>
    <submittedName>
        <fullName evidence="1">Glycosyltransferase family 2 protein</fullName>
    </submittedName>
</protein>
<dbReference type="GO" id="GO:0016740">
    <property type="term" value="F:transferase activity"/>
    <property type="evidence" value="ECO:0007669"/>
    <property type="project" value="UniProtKB-KW"/>
</dbReference>
<dbReference type="SUPFAM" id="SSF53448">
    <property type="entry name" value="Nucleotide-diphospho-sugar transferases"/>
    <property type="match status" value="1"/>
</dbReference>
<dbReference type="RefSeq" id="WP_150892020.1">
    <property type="nucleotide sequence ID" value="NZ_VYUY01000005.1"/>
</dbReference>
<gene>
    <name evidence="1" type="ORF">F6B40_02885</name>
</gene>
<dbReference type="Proteomes" id="UP000326838">
    <property type="component" value="Unassembled WGS sequence"/>
</dbReference>
<sequence>MDGRMDAEYVLPIRRAQSAVDPDLRAYLHRLSDWIDVTVVDGSAAGPYAALDTALSDTGVRHLTPTVPGRNGKARGAMTGILTARHTRVVIADDDIRYTRTTLERVCGELRTATFVRVQNHYAPLTWWARWDTGRILLNRAFGGDYGGTVGLRRSVALRTGGYRTDVLFENLELERTVAAAGGSVRVPRDLLVTRRPPTLRHFLGQRVRQAYDDLAQPVRLVTEAAILPLVLALALARRRRPLLGAVIAVILAIASHGRRVDAGAAHFPVDGPLWALGWVGERMITVWLALFVRLRGGVRYGDTRLRDAASSPAALRAGLHRIPPPEPQAPRSER</sequence>
<evidence type="ECO:0000313" key="2">
    <source>
        <dbReference type="Proteomes" id="UP000326838"/>
    </source>
</evidence>
<keyword evidence="1" id="KW-0808">Transferase</keyword>
<proteinExistence type="predicted"/>
<evidence type="ECO:0000313" key="1">
    <source>
        <dbReference type="EMBL" id="KAA9135480.1"/>
    </source>
</evidence>
<comment type="caution">
    <text evidence="1">The sequence shown here is derived from an EMBL/GenBank/DDBJ whole genome shotgun (WGS) entry which is preliminary data.</text>
</comment>
<accession>A0A5N0TK79</accession>
<dbReference type="InterPro" id="IPR029044">
    <property type="entry name" value="Nucleotide-diphossugar_trans"/>
</dbReference>
<dbReference type="AlphaFoldDB" id="A0A5N0TK79"/>
<name>A0A5N0TK79_9MICO</name>
<organism evidence="1 2">
    <name type="scientific">Microbacterium caowuchunii</name>
    <dbReference type="NCBI Taxonomy" id="2614638"/>
    <lineage>
        <taxon>Bacteria</taxon>
        <taxon>Bacillati</taxon>
        <taxon>Actinomycetota</taxon>
        <taxon>Actinomycetes</taxon>
        <taxon>Micrococcales</taxon>
        <taxon>Microbacteriaceae</taxon>
        <taxon>Microbacterium</taxon>
    </lineage>
</organism>
<keyword evidence="2" id="KW-1185">Reference proteome</keyword>